<dbReference type="Pfam" id="PF03199">
    <property type="entry name" value="GSH_synthase"/>
    <property type="match status" value="1"/>
</dbReference>
<dbReference type="GO" id="GO:0000287">
    <property type="term" value="F:magnesium ion binding"/>
    <property type="evidence" value="ECO:0007669"/>
    <property type="project" value="UniProtKB-UniRule"/>
</dbReference>
<dbReference type="Gene3D" id="3.30.470.20">
    <property type="entry name" value="ATP-grasp fold, B domain"/>
    <property type="match status" value="1"/>
</dbReference>
<keyword evidence="6 10" id="KW-0479">Metal-binding</keyword>
<comment type="subunit">
    <text evidence="3">Homodimer.</text>
</comment>
<evidence type="ECO:0000313" key="16">
    <source>
        <dbReference type="Proteomes" id="UP001194468"/>
    </source>
</evidence>
<evidence type="ECO:0000256" key="12">
    <source>
        <dbReference type="PIRSR" id="PIRSR001558-2"/>
    </source>
</evidence>
<dbReference type="EMBL" id="WHUW01000038">
    <property type="protein sequence ID" value="KAF8432660.1"/>
    <property type="molecule type" value="Genomic_DNA"/>
</dbReference>
<dbReference type="FunFam" id="3.40.50.1760:FF:000001">
    <property type="entry name" value="Glutathione synthetase"/>
    <property type="match status" value="1"/>
</dbReference>
<keyword evidence="4 10" id="KW-0436">Ligase</keyword>
<dbReference type="GO" id="GO:0005524">
    <property type="term" value="F:ATP binding"/>
    <property type="evidence" value="ECO:0007669"/>
    <property type="project" value="UniProtKB-UniRule"/>
</dbReference>
<evidence type="ECO:0000256" key="2">
    <source>
        <dbReference type="ARBA" id="ARBA00010385"/>
    </source>
</evidence>
<dbReference type="InterPro" id="IPR014049">
    <property type="entry name" value="Glutathione_synthase_N_euk"/>
</dbReference>
<dbReference type="GO" id="GO:0043295">
    <property type="term" value="F:glutathione binding"/>
    <property type="evidence" value="ECO:0007669"/>
    <property type="project" value="UniProtKB-UniRule"/>
</dbReference>
<evidence type="ECO:0000313" key="15">
    <source>
        <dbReference type="EMBL" id="KAF8432660.1"/>
    </source>
</evidence>
<feature type="binding site" evidence="12">
    <location>
        <position position="410"/>
    </location>
    <ligand>
        <name>Mg(2+)</name>
        <dbReference type="ChEBI" id="CHEBI:18420"/>
    </ligand>
</feature>
<dbReference type="SUPFAM" id="SSF52440">
    <property type="entry name" value="PreATP-grasp domain"/>
    <property type="match status" value="1"/>
</dbReference>
<feature type="binding site" evidence="13">
    <location>
        <begin position="523"/>
        <end position="524"/>
    </location>
    <ligand>
        <name>substrate</name>
    </ligand>
</feature>
<evidence type="ECO:0000256" key="10">
    <source>
        <dbReference type="PIRNR" id="PIRNR001558"/>
    </source>
</evidence>
<gene>
    <name evidence="15" type="ORF">L210DRAFT_3614254</name>
</gene>
<evidence type="ECO:0000256" key="13">
    <source>
        <dbReference type="PIRSR" id="PIRSR001558-3"/>
    </source>
</evidence>
<comment type="cofactor">
    <cofactor evidence="10 12">
        <name>Mg(2+)</name>
        <dbReference type="ChEBI" id="CHEBI:18420"/>
    </cofactor>
    <text evidence="10 12">Binds 1 Mg(2+) ion per subunit.</text>
</comment>
<protein>
    <recommendedName>
        <fullName evidence="10">Glutathione synthetase</fullName>
        <shortName evidence="10">GSH-S</shortName>
        <ecNumber evidence="10">6.3.2.3</ecNumber>
    </recommendedName>
</protein>
<dbReference type="InterPro" id="IPR005615">
    <property type="entry name" value="Glutathione_synthase"/>
</dbReference>
<feature type="binding site" evidence="13">
    <location>
        <begin position="288"/>
        <end position="291"/>
    </location>
    <ligand>
        <name>substrate</name>
    </ligand>
</feature>
<evidence type="ECO:0000256" key="11">
    <source>
        <dbReference type="PIRSR" id="PIRSR001558-1"/>
    </source>
</evidence>
<sequence>MSSFDFSQWPPKFTDIQLTNLTQHATTYALAHGLAYLPATPSQPPAPSSVIHAPISLLPSPVPRALFRKAQRLQSIYNDLYARVATDDDFLDQVMGAEVGVGQADDFVRRLWNGWKEIREEGIVQPLHLGLFRSDYLLHTGDGHALGLKQVEFNTISSSFGPLSEKVSAMHRYLYALTNYYHRSPHLKPENFPPNDTISGLVNGLAEAHKAYGVPSAYILFVVQPDERNVFDQRWLEYELLEKHGIRVVHRTFLELATTTSLSGPSRTLLLTVPSNPNPIEISTIYFRAGYVPTDFPTETHWTVRLTLERSYAIKCPSIPLQLAGGKKVQEALSQPGVVERFFTTLESSVAASAIAELQETWMPMWALDAENLPTLPTSFPDVERKPGEPLGTTFARRHAENLVLKPQREGGGNNVYKGNIPAFLEALPAEERMAWIAMALIVPPAGVGSYLVRAVSGAGGAGQNKEDEERPKLVRVETISELGIFGWALFGKDEGTGVVRKERGDVGWLMRTKGVESNEGGVAAGFSVLDSVVLVDG</sequence>
<dbReference type="GO" id="GO:0004363">
    <property type="term" value="F:glutathione synthase activity"/>
    <property type="evidence" value="ECO:0007669"/>
    <property type="project" value="UniProtKB-UniRule"/>
</dbReference>
<dbReference type="SUPFAM" id="SSF56059">
    <property type="entry name" value="Glutathione synthetase ATP-binding domain-like"/>
    <property type="match status" value="1"/>
</dbReference>
<comment type="similarity">
    <text evidence="2 10">Belongs to the eukaryotic GSH synthase family.</text>
</comment>
<comment type="pathway">
    <text evidence="1 10">Sulfur metabolism; glutathione biosynthesis; glutathione from L-cysteine and L-glutamate: step 2/2.</text>
</comment>
<feature type="binding site" evidence="11">
    <location>
        <begin position="406"/>
        <end position="415"/>
    </location>
    <ligand>
        <name>ATP</name>
        <dbReference type="ChEBI" id="CHEBI:30616"/>
    </ligand>
</feature>
<keyword evidence="9 10" id="KW-0460">Magnesium</keyword>
<dbReference type="Gene3D" id="3.30.1490.50">
    <property type="match status" value="1"/>
</dbReference>
<reference evidence="15" key="2">
    <citation type="journal article" date="2020" name="Nat. Commun.">
        <title>Large-scale genome sequencing of mycorrhizal fungi provides insights into the early evolution of symbiotic traits.</title>
        <authorList>
            <person name="Miyauchi S."/>
            <person name="Kiss E."/>
            <person name="Kuo A."/>
            <person name="Drula E."/>
            <person name="Kohler A."/>
            <person name="Sanchez-Garcia M."/>
            <person name="Morin E."/>
            <person name="Andreopoulos B."/>
            <person name="Barry K.W."/>
            <person name="Bonito G."/>
            <person name="Buee M."/>
            <person name="Carver A."/>
            <person name="Chen C."/>
            <person name="Cichocki N."/>
            <person name="Clum A."/>
            <person name="Culley D."/>
            <person name="Crous P.W."/>
            <person name="Fauchery L."/>
            <person name="Girlanda M."/>
            <person name="Hayes R.D."/>
            <person name="Keri Z."/>
            <person name="LaButti K."/>
            <person name="Lipzen A."/>
            <person name="Lombard V."/>
            <person name="Magnuson J."/>
            <person name="Maillard F."/>
            <person name="Murat C."/>
            <person name="Nolan M."/>
            <person name="Ohm R.A."/>
            <person name="Pangilinan J."/>
            <person name="Pereira M.F."/>
            <person name="Perotto S."/>
            <person name="Peter M."/>
            <person name="Pfister S."/>
            <person name="Riley R."/>
            <person name="Sitrit Y."/>
            <person name="Stielow J.B."/>
            <person name="Szollosi G."/>
            <person name="Zifcakova L."/>
            <person name="Stursova M."/>
            <person name="Spatafora J.W."/>
            <person name="Tedersoo L."/>
            <person name="Vaario L.M."/>
            <person name="Yamada A."/>
            <person name="Yan M."/>
            <person name="Wang P."/>
            <person name="Xu J."/>
            <person name="Bruns T."/>
            <person name="Baldrian P."/>
            <person name="Vilgalys R."/>
            <person name="Dunand C."/>
            <person name="Henrissat B."/>
            <person name="Grigoriev I.V."/>
            <person name="Hibbett D."/>
            <person name="Nagy L.G."/>
            <person name="Martin F.M."/>
        </authorList>
    </citation>
    <scope>NUCLEOTIDE SEQUENCE</scope>
    <source>
        <strain evidence="15">BED1</strain>
    </source>
</reference>
<dbReference type="NCBIfam" id="TIGR01986">
    <property type="entry name" value="glut_syn_euk"/>
    <property type="match status" value="1"/>
</dbReference>
<dbReference type="Pfam" id="PF03917">
    <property type="entry name" value="GSH_synth_ATP"/>
    <property type="match status" value="1"/>
</dbReference>
<dbReference type="Gene3D" id="1.10.1080.10">
    <property type="entry name" value="Glutathione Synthetase, Chain A, domain 3"/>
    <property type="match status" value="1"/>
</dbReference>
<dbReference type="Proteomes" id="UP001194468">
    <property type="component" value="Unassembled WGS sequence"/>
</dbReference>
<organism evidence="15 16">
    <name type="scientific">Boletus edulis BED1</name>
    <dbReference type="NCBI Taxonomy" id="1328754"/>
    <lineage>
        <taxon>Eukaryota</taxon>
        <taxon>Fungi</taxon>
        <taxon>Dikarya</taxon>
        <taxon>Basidiomycota</taxon>
        <taxon>Agaricomycotina</taxon>
        <taxon>Agaricomycetes</taxon>
        <taxon>Agaricomycetidae</taxon>
        <taxon>Boletales</taxon>
        <taxon>Boletineae</taxon>
        <taxon>Boletaceae</taxon>
        <taxon>Boletoideae</taxon>
        <taxon>Boletus</taxon>
    </lineage>
</organism>
<feature type="binding site" evidence="11">
    <location>
        <position position="482"/>
    </location>
    <ligand>
        <name>ATP</name>
        <dbReference type="ChEBI" id="CHEBI:30616"/>
    </ligand>
</feature>
<feature type="binding site" evidence="12">
    <location>
        <position position="154"/>
    </location>
    <ligand>
        <name>Mg(2+)</name>
        <dbReference type="ChEBI" id="CHEBI:18420"/>
    </ligand>
</feature>
<evidence type="ECO:0000256" key="1">
    <source>
        <dbReference type="ARBA" id="ARBA00004965"/>
    </source>
</evidence>
<evidence type="ECO:0000256" key="4">
    <source>
        <dbReference type="ARBA" id="ARBA00022598"/>
    </source>
</evidence>
<evidence type="ECO:0000256" key="8">
    <source>
        <dbReference type="ARBA" id="ARBA00022840"/>
    </source>
</evidence>
<dbReference type="InterPro" id="IPR016185">
    <property type="entry name" value="PreATP-grasp_dom_sf"/>
</dbReference>
<feature type="binding site" evidence="11">
    <location>
        <position position="512"/>
    </location>
    <ligand>
        <name>substrate</name>
    </ligand>
</feature>
<feature type="binding site" evidence="11">
    <location>
        <position position="520"/>
    </location>
    <ligand>
        <name>ATP</name>
        <dbReference type="ChEBI" id="CHEBI:30616"/>
    </ligand>
</feature>
<dbReference type="PIRSF" id="PIRSF001558">
    <property type="entry name" value="GSHase"/>
    <property type="match status" value="1"/>
</dbReference>
<evidence type="ECO:0000256" key="3">
    <source>
        <dbReference type="ARBA" id="ARBA00011738"/>
    </source>
</evidence>
<dbReference type="InterPro" id="IPR004887">
    <property type="entry name" value="GSH_synth_subst-bd"/>
</dbReference>
<evidence type="ECO:0000256" key="5">
    <source>
        <dbReference type="ARBA" id="ARBA00022684"/>
    </source>
</evidence>
<dbReference type="Gene3D" id="3.40.50.1760">
    <property type="entry name" value="Glutathione synthase, substrate-binding domain superfamily, eukaryotic"/>
    <property type="match status" value="1"/>
</dbReference>
<feature type="binding site" evidence="11">
    <location>
        <position position="327"/>
    </location>
    <ligand>
        <name>ATP</name>
        <dbReference type="ChEBI" id="CHEBI:30616"/>
    </ligand>
</feature>
<evidence type="ECO:0000256" key="7">
    <source>
        <dbReference type="ARBA" id="ARBA00022741"/>
    </source>
</evidence>
<dbReference type="AlphaFoldDB" id="A0AAD4G9U4"/>
<keyword evidence="16" id="KW-1185">Reference proteome</keyword>
<accession>A0AAD4G9U4</accession>
<evidence type="ECO:0000259" key="14">
    <source>
        <dbReference type="Pfam" id="PF03199"/>
    </source>
</evidence>
<reference evidence="15" key="1">
    <citation type="submission" date="2019-10" db="EMBL/GenBank/DDBJ databases">
        <authorList>
            <consortium name="DOE Joint Genome Institute"/>
            <person name="Kuo A."/>
            <person name="Miyauchi S."/>
            <person name="Kiss E."/>
            <person name="Drula E."/>
            <person name="Kohler A."/>
            <person name="Sanchez-Garcia M."/>
            <person name="Andreopoulos B."/>
            <person name="Barry K.W."/>
            <person name="Bonito G."/>
            <person name="Buee M."/>
            <person name="Carver A."/>
            <person name="Chen C."/>
            <person name="Cichocki N."/>
            <person name="Clum A."/>
            <person name="Culley D."/>
            <person name="Crous P.W."/>
            <person name="Fauchery L."/>
            <person name="Girlanda M."/>
            <person name="Hayes R."/>
            <person name="Keri Z."/>
            <person name="LaButti K."/>
            <person name="Lipzen A."/>
            <person name="Lombard V."/>
            <person name="Magnuson J."/>
            <person name="Maillard F."/>
            <person name="Morin E."/>
            <person name="Murat C."/>
            <person name="Nolan M."/>
            <person name="Ohm R."/>
            <person name="Pangilinan J."/>
            <person name="Pereira M."/>
            <person name="Perotto S."/>
            <person name="Peter M."/>
            <person name="Riley R."/>
            <person name="Sitrit Y."/>
            <person name="Stielow B."/>
            <person name="Szollosi G."/>
            <person name="Zifcakova L."/>
            <person name="Stursova M."/>
            <person name="Spatafora J.W."/>
            <person name="Tedersoo L."/>
            <person name="Vaario L.-M."/>
            <person name="Yamada A."/>
            <person name="Yan M."/>
            <person name="Wang P."/>
            <person name="Xu J."/>
            <person name="Bruns T."/>
            <person name="Baldrian P."/>
            <person name="Vilgalys R."/>
            <person name="Henrissat B."/>
            <person name="Grigoriev I.V."/>
            <person name="Hibbett D."/>
            <person name="Nagy L.G."/>
            <person name="Martin F.M."/>
        </authorList>
    </citation>
    <scope>NUCLEOTIDE SEQUENCE</scope>
    <source>
        <strain evidence="15">BED1</strain>
    </source>
</reference>
<feature type="binding site" evidence="12">
    <location>
        <position position="152"/>
    </location>
    <ligand>
        <name>Mg(2+)</name>
        <dbReference type="ChEBI" id="CHEBI:18420"/>
    </ligand>
</feature>
<comment type="caution">
    <text evidence="15">The sequence shown here is derived from an EMBL/GenBank/DDBJ whole genome shotgun (WGS) entry which is preliminary data.</text>
</comment>
<feature type="binding site" evidence="11">
    <location>
        <position position="133"/>
    </location>
    <ligand>
        <name>substrate</name>
    </ligand>
</feature>
<feature type="binding site" evidence="11">
    <location>
        <position position="233"/>
    </location>
    <ligand>
        <name>substrate</name>
    </ligand>
</feature>
<evidence type="ECO:0000256" key="9">
    <source>
        <dbReference type="ARBA" id="ARBA00022842"/>
    </source>
</evidence>
<dbReference type="Gene3D" id="3.30.1490.80">
    <property type="match status" value="1"/>
</dbReference>
<feature type="binding site" evidence="13">
    <location>
        <begin position="156"/>
        <end position="159"/>
    </location>
    <ligand>
        <name>substrate</name>
    </ligand>
</feature>
<comment type="catalytic activity">
    <reaction evidence="10">
        <text>gamma-L-glutamyl-L-cysteine + glycine + ATP = glutathione + ADP + phosphate + H(+)</text>
        <dbReference type="Rhea" id="RHEA:13557"/>
        <dbReference type="ChEBI" id="CHEBI:15378"/>
        <dbReference type="ChEBI" id="CHEBI:30616"/>
        <dbReference type="ChEBI" id="CHEBI:43474"/>
        <dbReference type="ChEBI" id="CHEBI:57305"/>
        <dbReference type="ChEBI" id="CHEBI:57925"/>
        <dbReference type="ChEBI" id="CHEBI:58173"/>
        <dbReference type="ChEBI" id="CHEBI:456216"/>
        <dbReference type="EC" id="6.3.2.3"/>
    </reaction>
</comment>
<dbReference type="EC" id="6.3.2.3" evidence="10"/>
<feature type="domain" description="Glutathione synthase substrate-binding" evidence="14">
    <location>
        <begin position="218"/>
        <end position="324"/>
    </location>
</feature>
<name>A0AAD4G9U4_BOLED</name>
<evidence type="ECO:0000256" key="6">
    <source>
        <dbReference type="ARBA" id="ARBA00022723"/>
    </source>
</evidence>
<dbReference type="InterPro" id="IPR014709">
    <property type="entry name" value="Glutathione_synthase_C_euk"/>
</dbReference>
<feature type="binding site" evidence="11">
    <location>
        <position position="417"/>
    </location>
    <ligand>
        <name>ATP</name>
        <dbReference type="ChEBI" id="CHEBI:30616"/>
    </ligand>
</feature>
<dbReference type="InterPro" id="IPR014042">
    <property type="entry name" value="Glutathione_synthase_a-hlx"/>
</dbReference>
<dbReference type="InterPro" id="IPR037013">
    <property type="entry name" value="GSH-S_sub-bd_sf"/>
</dbReference>
<feature type="binding site" evidence="13">
    <location>
        <begin position="227"/>
        <end position="229"/>
    </location>
    <ligand>
        <name>substrate</name>
    </ligand>
</feature>
<dbReference type="PANTHER" id="PTHR11130">
    <property type="entry name" value="GLUTATHIONE SYNTHETASE"/>
    <property type="match status" value="1"/>
</dbReference>
<dbReference type="GO" id="GO:0005829">
    <property type="term" value="C:cytosol"/>
    <property type="evidence" value="ECO:0007669"/>
    <property type="project" value="TreeGrafter"/>
</dbReference>
<dbReference type="PANTHER" id="PTHR11130:SF0">
    <property type="entry name" value="GLUTATHIONE SYNTHETASE"/>
    <property type="match status" value="1"/>
</dbReference>
<keyword evidence="5 10" id="KW-0317">Glutathione biosynthesis</keyword>
<feature type="binding site" evidence="11">
    <location>
        <begin position="439"/>
        <end position="442"/>
    </location>
    <ligand>
        <name>ATP</name>
        <dbReference type="ChEBI" id="CHEBI:30616"/>
    </ligand>
</feature>
<feature type="binding site" evidence="11">
    <location>
        <position position="152"/>
    </location>
    <ligand>
        <name>ATP</name>
        <dbReference type="ChEBI" id="CHEBI:30616"/>
    </ligand>
</feature>
<feature type="binding site" evidence="11">
    <location>
        <position position="514"/>
    </location>
    <ligand>
        <name>ATP</name>
        <dbReference type="ChEBI" id="CHEBI:30616"/>
    </ligand>
</feature>
<keyword evidence="8 10" id="KW-0067">ATP-binding</keyword>
<proteinExistence type="inferred from homology"/>
<keyword evidence="7 10" id="KW-0547">Nucleotide-binding</keyword>